<dbReference type="Gene3D" id="3.40.50.1460">
    <property type="match status" value="1"/>
</dbReference>
<dbReference type="GO" id="GO:0006508">
    <property type="term" value="P:proteolysis"/>
    <property type="evidence" value="ECO:0007669"/>
    <property type="project" value="InterPro"/>
</dbReference>
<dbReference type="InterPro" id="IPR001680">
    <property type="entry name" value="WD40_rpt"/>
</dbReference>
<keyword evidence="7" id="KW-1185">Reference proteome</keyword>
<evidence type="ECO:0000256" key="1">
    <source>
        <dbReference type="ARBA" id="ARBA00022574"/>
    </source>
</evidence>
<comment type="caution">
    <text evidence="6">The sequence shown here is derived from an EMBL/GenBank/DDBJ whole genome shotgun (WGS) entry which is preliminary data.</text>
</comment>
<dbReference type="InterPro" id="IPR029030">
    <property type="entry name" value="Caspase-like_dom_sf"/>
</dbReference>
<dbReference type="Pfam" id="PF00400">
    <property type="entry name" value="WD40"/>
    <property type="match status" value="4"/>
</dbReference>
<dbReference type="NCBIfam" id="NF047832">
    <property type="entry name" value="caspase_w_EACC1"/>
    <property type="match status" value="1"/>
</dbReference>
<dbReference type="SUPFAM" id="SSF52540">
    <property type="entry name" value="P-loop containing nucleoside triphosphate hydrolases"/>
    <property type="match status" value="1"/>
</dbReference>
<feature type="domain" description="Peptidase C14 caspase" evidence="4">
    <location>
        <begin position="16"/>
        <end position="209"/>
    </location>
</feature>
<feature type="repeat" description="WD" evidence="3">
    <location>
        <begin position="930"/>
        <end position="963"/>
    </location>
</feature>
<evidence type="ECO:0000256" key="3">
    <source>
        <dbReference type="PROSITE-ProRule" id="PRU00221"/>
    </source>
</evidence>
<dbReference type="SUPFAM" id="SSF50978">
    <property type="entry name" value="WD40 repeat-like"/>
    <property type="match status" value="2"/>
</dbReference>
<accession>A0A931I878</accession>
<protein>
    <submittedName>
        <fullName evidence="6">Caspase family protein</fullName>
    </submittedName>
</protein>
<dbReference type="PROSITE" id="PS50082">
    <property type="entry name" value="WD_REPEATS_2"/>
    <property type="match status" value="1"/>
</dbReference>
<dbReference type="InterPro" id="IPR049052">
    <property type="entry name" value="nSTAND1"/>
</dbReference>
<dbReference type="InterPro" id="IPR015943">
    <property type="entry name" value="WD40/YVTN_repeat-like_dom_sf"/>
</dbReference>
<name>A0A931I878_9NOCA</name>
<dbReference type="GO" id="GO:0004197">
    <property type="term" value="F:cysteine-type endopeptidase activity"/>
    <property type="evidence" value="ECO:0007669"/>
    <property type="project" value="InterPro"/>
</dbReference>
<dbReference type="Pfam" id="PF20703">
    <property type="entry name" value="nSTAND1"/>
    <property type="match status" value="1"/>
</dbReference>
<reference evidence="6" key="1">
    <citation type="submission" date="2020-11" db="EMBL/GenBank/DDBJ databases">
        <title>Nocardia NEAU-351.nov., a novel actinomycete isolated from the cow dung.</title>
        <authorList>
            <person name="Zhang X."/>
        </authorList>
    </citation>
    <scope>NUCLEOTIDE SEQUENCE</scope>
    <source>
        <strain evidence="6">NEAU-351</strain>
    </source>
</reference>
<dbReference type="InterPro" id="IPR019775">
    <property type="entry name" value="WD40_repeat_CS"/>
</dbReference>
<dbReference type="InterPro" id="IPR027417">
    <property type="entry name" value="P-loop_NTPase"/>
</dbReference>
<keyword evidence="2" id="KW-0677">Repeat</keyword>
<dbReference type="PANTHER" id="PTHR19879:SF9">
    <property type="entry name" value="TRANSCRIPTION INITIATION FACTOR TFIID SUBUNIT 5"/>
    <property type="match status" value="1"/>
</dbReference>
<evidence type="ECO:0000259" key="4">
    <source>
        <dbReference type="Pfam" id="PF00656"/>
    </source>
</evidence>
<dbReference type="RefSeq" id="WP_196148805.1">
    <property type="nucleotide sequence ID" value="NZ_JADMLG010000003.1"/>
</dbReference>
<sequence>MADERATALGSAGSRALVVGTGRHGASSRLPDVAAVDNTVAELGRCLTERCGMPRAEVCVDPAGPKDFLRALIETAAQASDVFLFYYVGHGLIGPGGELYLATAATEDEGIGLAVDALAYSTVREALTECPARSIIVVLDCCFSGRAHGSFGTAVADAFELSYVRGSFLLSSASATEQALAPPGEPFTAFSGELIRFLDHGERSVGRFLTADDAYRHLARALPSRGLPAPHRRAGDRAGEIVLAVNPAAPVTVVSRHGPPEPVDRGGVSEPRCPYRGLEAFTAVDTGYFFGRDDMVAAVLQRLVDRQDEGPVAVIGRSGSGKSSLLQAGVLPAIHAGGLNIRGSRNWPQLIMRPGTDPVRALASRLTRLCGLPEDEIAARVCADETGLADIVRAASNAGRLRGGRLVLVVDQFEELFVDGDEGQRHAFVRAICVAGRSANRTTAAPLMVILCVRADFYSYCTEYPDLVEILRDAQIPVPPMNSEQLREVIEKPARAVGLTLEDGLIPRLLLDLRSGHDLTAESGGTLPLLSYALMMTWQHREGAALTLAGYQDSGGIWEAVSRQAEQTYQALAPDRRRAARHMLLKMVRLGEGTEDTRRRLALTEPAAGASTEQASFAREVLAAFVASRLVTVADGTAEITHEGLLRVWQRLRDWIAEDRAALIVDQQFGDAARAWDHADRDATQLYSGNRLARARERYAEESARTALSSLERDFLDAGSEAARRRERRRRLRLAAVVLAAVLIVTGGAVAVQRTVRAAWEHRAALDSQAVRSSQELAAAADALRVSDPAAALRLSLTAYNSARTPQARSSLYRAYVTPYPTTVVRHDAPSLSVAHAADGRVVASSGQDHTVRLSDIGDPFHPKPTATLPTDSVAMLVFSPDSRLLAARTQRQMFLWDVRDPFRPEQLAAIPMANSTVHAEDGDSSIHPAIAFSADGAVLATTGTEDGAVQLWDVRDPRRLARDAEISADNRKINDLSFGPDGLLAVAGAAGSDGGIVRLWDTRVRPTPTMVATLPVHSAFSLALSRSGRELAAAGGLGDLHVWDLTDPAAPREMEFSYRTGRSNYLDIAYSPDGRGFLTTSSDGAATFWTKSNSDTGYSAQSSLRDPSGILAADFGPDDRHVLTAQGDGTVGLWSVPASSIPGIVEQGPVGSSAFNSDGTLLVTAQTGMRGTQLWQVDDLLRPRLAATLPDIYTGAAFIADGRILLTRGSDRQAVRLWDVSDARHPSAGASVPTPRIPAARRELLATVSVDDRLELRTVTDVLHPVLHASVTLNSPVEQTGAFRGLWFLDDGLLGVSYEKELHLWDVRDPAHPVRRGAVASADAIYGYFPSRHLLASGPTYVPDVTYLWDLTDPDHPVSITEKLSGRSNWINASTATLDEIGHGFVVGIDNSSKLLKVWDLTDPATPATVGNTAPSGSPHNLTSSPTGNVLVGTSSDDSAQIWKITSGSGRPQLEDLITRLPSDRQIVFRPDGNAIATTLPTYTGNLGLFYPAPVYRSIIWPLDAESLYRQLCTDIDDVAVTDDWKNYLPRRFHRPACT</sequence>
<dbReference type="Pfam" id="PF00656">
    <property type="entry name" value="Peptidase_C14"/>
    <property type="match status" value="1"/>
</dbReference>
<dbReference type="SUPFAM" id="SSF52129">
    <property type="entry name" value="Caspase-like"/>
    <property type="match status" value="1"/>
</dbReference>
<feature type="domain" description="Novel STAND NTPase 1" evidence="5">
    <location>
        <begin position="274"/>
        <end position="683"/>
    </location>
</feature>
<evidence type="ECO:0000256" key="2">
    <source>
        <dbReference type="ARBA" id="ARBA00022737"/>
    </source>
</evidence>
<dbReference type="Proteomes" id="UP000655751">
    <property type="component" value="Unassembled WGS sequence"/>
</dbReference>
<dbReference type="SMART" id="SM00320">
    <property type="entry name" value="WD40"/>
    <property type="match status" value="9"/>
</dbReference>
<dbReference type="PANTHER" id="PTHR19879">
    <property type="entry name" value="TRANSCRIPTION INITIATION FACTOR TFIID"/>
    <property type="match status" value="1"/>
</dbReference>
<organism evidence="6 7">
    <name type="scientific">Nocardia bovistercoris</name>
    <dbReference type="NCBI Taxonomy" id="2785916"/>
    <lineage>
        <taxon>Bacteria</taxon>
        <taxon>Bacillati</taxon>
        <taxon>Actinomycetota</taxon>
        <taxon>Actinomycetes</taxon>
        <taxon>Mycobacteriales</taxon>
        <taxon>Nocardiaceae</taxon>
        <taxon>Nocardia</taxon>
    </lineage>
</organism>
<evidence type="ECO:0000259" key="5">
    <source>
        <dbReference type="Pfam" id="PF20703"/>
    </source>
</evidence>
<evidence type="ECO:0000313" key="6">
    <source>
        <dbReference type="EMBL" id="MBH0776469.1"/>
    </source>
</evidence>
<dbReference type="PROSITE" id="PS00678">
    <property type="entry name" value="WD_REPEATS_1"/>
    <property type="match status" value="1"/>
</dbReference>
<proteinExistence type="predicted"/>
<keyword evidence="1 3" id="KW-0853">WD repeat</keyword>
<dbReference type="Gene3D" id="2.130.10.10">
    <property type="entry name" value="YVTN repeat-like/Quinoprotein amine dehydrogenase"/>
    <property type="match status" value="4"/>
</dbReference>
<dbReference type="EMBL" id="JADMLG010000003">
    <property type="protein sequence ID" value="MBH0776469.1"/>
    <property type="molecule type" value="Genomic_DNA"/>
</dbReference>
<evidence type="ECO:0000313" key="7">
    <source>
        <dbReference type="Proteomes" id="UP000655751"/>
    </source>
</evidence>
<dbReference type="InterPro" id="IPR036322">
    <property type="entry name" value="WD40_repeat_dom_sf"/>
</dbReference>
<gene>
    <name evidence="6" type="ORF">IT779_09245</name>
</gene>
<dbReference type="InterPro" id="IPR011600">
    <property type="entry name" value="Pept_C14_caspase"/>
</dbReference>